<dbReference type="AlphaFoldDB" id="A0A1W2D9G5"/>
<dbReference type="EMBL" id="FWXV01000002">
    <property type="protein sequence ID" value="SMC94091.1"/>
    <property type="molecule type" value="Genomic_DNA"/>
</dbReference>
<gene>
    <name evidence="2" type="ORF">SAMN05661093_03044</name>
</gene>
<evidence type="ECO:0000313" key="2">
    <source>
        <dbReference type="EMBL" id="SMC94091.1"/>
    </source>
</evidence>
<proteinExistence type="predicted"/>
<evidence type="ECO:0000256" key="1">
    <source>
        <dbReference type="SAM" id="SignalP"/>
    </source>
</evidence>
<keyword evidence="3" id="KW-1185">Reference proteome</keyword>
<dbReference type="Proteomes" id="UP000192674">
    <property type="component" value="Unassembled WGS sequence"/>
</dbReference>
<name>A0A1W2D9G5_KIBAR</name>
<feature type="chain" id="PRO_5012981034" description="Extracellular repeat, HAF family" evidence="1">
    <location>
        <begin position="22"/>
        <end position="329"/>
    </location>
</feature>
<keyword evidence="1" id="KW-0732">Signal</keyword>
<organism evidence="2 3">
    <name type="scientific">Kibdelosporangium aridum</name>
    <dbReference type="NCBI Taxonomy" id="2030"/>
    <lineage>
        <taxon>Bacteria</taxon>
        <taxon>Bacillati</taxon>
        <taxon>Actinomycetota</taxon>
        <taxon>Actinomycetes</taxon>
        <taxon>Pseudonocardiales</taxon>
        <taxon>Pseudonocardiaceae</taxon>
        <taxon>Kibdelosporangium</taxon>
    </lineage>
</organism>
<accession>A0A1W2D9G5</accession>
<evidence type="ECO:0000313" key="3">
    <source>
        <dbReference type="Proteomes" id="UP000192674"/>
    </source>
</evidence>
<feature type="signal peptide" evidence="1">
    <location>
        <begin position="1"/>
        <end position="21"/>
    </location>
</feature>
<protein>
    <recommendedName>
        <fullName evidence="4">Extracellular repeat, HAF family</fullName>
    </recommendedName>
</protein>
<reference evidence="2 3" key="1">
    <citation type="submission" date="2017-04" db="EMBL/GenBank/DDBJ databases">
        <authorList>
            <person name="Afonso C.L."/>
            <person name="Miller P.J."/>
            <person name="Scott M.A."/>
            <person name="Spackman E."/>
            <person name="Goraichik I."/>
            <person name="Dimitrov K.M."/>
            <person name="Suarez D.L."/>
            <person name="Swayne D.E."/>
        </authorList>
    </citation>
    <scope>NUCLEOTIDE SEQUENCE [LARGE SCALE GENOMIC DNA]</scope>
    <source>
        <strain evidence="2 3">DSM 43828</strain>
    </source>
</reference>
<sequence length="329" mass="34221">MLAIAALTASVGAIAVPTAAAQSPQWQVHLLPLPDGHPDATGYVTGTDGRGTYSGTLAIGDRVEVVKWTRDTVTVVGAPAGTEFPSVSDHNRAGTIVGAAHDRETGSLVPFVLNGTAFRLLPTPAGHSGSSAEAINDRGDVLGAATGPDGQSKTVLWRADSLEHPELLDVPGWGTDIDEDGTILLNTMDGPPRLFRNGKLVDLVVPAGYRYPHASEIKNGVVVGSIASTTRPGAGGFLWRTPDNPQPLQGSDTASHMNKFGLIVGREPIPLSPHGPLAVWWGTHFAGRLPMPADHKGAAGAVGDDGAIVGWVSTHPLDEGGRPAVWRLF</sequence>
<evidence type="ECO:0008006" key="4">
    <source>
        <dbReference type="Google" id="ProtNLM"/>
    </source>
</evidence>